<dbReference type="GeneID" id="46921231"/>
<organism evidence="3 4">
    <name type="scientific">Campylobacter lanienae NCTC 13004</name>
    <dbReference type="NCBI Taxonomy" id="1031753"/>
    <lineage>
        <taxon>Bacteria</taxon>
        <taxon>Pseudomonadati</taxon>
        <taxon>Campylobacterota</taxon>
        <taxon>Epsilonproteobacteria</taxon>
        <taxon>Campylobacterales</taxon>
        <taxon>Campylobacteraceae</taxon>
        <taxon>Campylobacter</taxon>
    </lineage>
</organism>
<keyword evidence="2" id="KW-0819">tRNA processing</keyword>
<dbReference type="EMBL" id="CP015578">
    <property type="protein sequence ID" value="ARQ97503.1"/>
    <property type="molecule type" value="Genomic_DNA"/>
</dbReference>
<dbReference type="InterPro" id="IPR029063">
    <property type="entry name" value="SAM-dependent_MTases_sf"/>
</dbReference>
<dbReference type="GO" id="GO:0008168">
    <property type="term" value="F:methyltransferase activity"/>
    <property type="evidence" value="ECO:0007669"/>
    <property type="project" value="UniProtKB-KW"/>
</dbReference>
<evidence type="ECO:0000313" key="4">
    <source>
        <dbReference type="Proteomes" id="UP000202031"/>
    </source>
</evidence>
<proteinExistence type="inferred from homology"/>
<reference evidence="4" key="2">
    <citation type="journal article" date="2017" name="Genome Biol. Evol.">
        <title>Comparative genomic analysis identifies a Campylobacter clade deficient in selenium metabolism.</title>
        <authorList>
            <person name="Miller W.G."/>
            <person name="Yee E."/>
            <person name="Lopes B.S."/>
            <person name="Chapman M.H."/>
            <person name="Huynh S."/>
            <person name="Bono J.L."/>
            <person name="Parker C.T."/>
            <person name="Strachan N.J.C."/>
            <person name="Forbes K.J."/>
        </authorList>
    </citation>
    <scope>NUCLEOTIDE SEQUENCE [LARGE SCALE GENOMIC DNA]</scope>
    <source>
        <strain evidence="4">NCTC 13004</strain>
    </source>
</reference>
<dbReference type="RefSeq" id="WP_100590627.1">
    <property type="nucleotide sequence ID" value="NZ_CP015578.1"/>
</dbReference>
<dbReference type="SUPFAM" id="SSF53335">
    <property type="entry name" value="S-adenosyl-L-methionine-dependent methyltransferases"/>
    <property type="match status" value="1"/>
</dbReference>
<name>A0A1X9SMN2_9BACT</name>
<evidence type="ECO:0000313" key="3">
    <source>
        <dbReference type="EMBL" id="ARQ97503.1"/>
    </source>
</evidence>
<dbReference type="AlphaFoldDB" id="A0A1X9SMN2"/>
<dbReference type="NCBIfam" id="TIGR00452">
    <property type="entry name" value="tRNA 5-methoxyuridine(34)/uridine 5-oxyacetic acid(34) synthase CmoB"/>
    <property type="match status" value="1"/>
</dbReference>
<dbReference type="HAMAP" id="MF_01590">
    <property type="entry name" value="tRNA_carboxymethyltr_CmoB"/>
    <property type="match status" value="1"/>
</dbReference>
<reference evidence="4" key="1">
    <citation type="journal article" date="2017" name="Genome Biol. Evol.">
        <title>Comparative Genomic Analysis Identifies a Campylobacter Clade Deficient in Selenium Metabolism.</title>
        <authorList>
            <person name="Miller W.G."/>
            <person name="Yee E."/>
            <person name="Lopes B.S."/>
            <person name="Chapman M.H."/>
            <person name="Huynh S."/>
            <person name="Bono J.L."/>
            <person name="Parker C.T."/>
            <person name="Strachan N.J.C."/>
            <person name="Forbes K.J."/>
        </authorList>
    </citation>
    <scope>NUCLEOTIDE SEQUENCE [LARGE SCALE GENOMIC DNA]</scope>
    <source>
        <strain evidence="4">NCTC 13004</strain>
    </source>
</reference>
<evidence type="ECO:0000256" key="2">
    <source>
        <dbReference type="ARBA" id="ARBA00022694"/>
    </source>
</evidence>
<dbReference type="Pfam" id="PF08003">
    <property type="entry name" value="Methyltransf_9"/>
    <property type="match status" value="1"/>
</dbReference>
<keyword evidence="1 3" id="KW-0808">Transferase</keyword>
<protein>
    <submittedName>
        <fullName evidence="3">tRNA (Cmo5U34)-carboxymethyltransferase</fullName>
    </submittedName>
</protein>
<accession>A0A1X9SMN2</accession>
<keyword evidence="3" id="KW-0489">Methyltransferase</keyword>
<dbReference type="GO" id="GO:0002098">
    <property type="term" value="P:tRNA wobble uridine modification"/>
    <property type="evidence" value="ECO:0007669"/>
    <property type="project" value="InterPro"/>
</dbReference>
<dbReference type="GO" id="GO:0016765">
    <property type="term" value="F:transferase activity, transferring alkyl or aryl (other than methyl) groups"/>
    <property type="evidence" value="ECO:0007669"/>
    <property type="project" value="InterPro"/>
</dbReference>
<dbReference type="InterPro" id="IPR010017">
    <property type="entry name" value="CmoB"/>
</dbReference>
<dbReference type="InterPro" id="IPR027555">
    <property type="entry name" value="Mo5U34_MeTrfas-like"/>
</dbReference>
<dbReference type="GO" id="GO:0032259">
    <property type="term" value="P:methylation"/>
    <property type="evidence" value="ECO:0007669"/>
    <property type="project" value="UniProtKB-KW"/>
</dbReference>
<sequence length="280" mass="32385">MNNRAFNELLARIKKLDNNNSKLILDDSVRLEISNFTKEIEDIALALKPWRKGPFGLNELFIDSEWRSFVKFNILKPHLSLKDKVIADVGCNNGYYMFKMLEYEPRSIIGFDPSELAFLQFSFINHFAKSDIKFEIAGVESLPSYGVKFDTIFCLGVLYHRSDPIKCLKELKSALNPNGEVFIDTMYIDRDDEMVLSPDTSYSKIPNISFIPSIKALRNWAKRAKFKSFEILATKDTDSFEQRKTKWIDSQSLEDFLDPNDSSKTIEGYPAPKRIYIRLT</sequence>
<gene>
    <name evidence="3" type="primary">cmoB</name>
    <name evidence="3" type="ORF">CLAN_0756</name>
</gene>
<dbReference type="Gene3D" id="3.40.50.150">
    <property type="entry name" value="Vaccinia Virus protein VP39"/>
    <property type="match status" value="1"/>
</dbReference>
<evidence type="ECO:0000256" key="1">
    <source>
        <dbReference type="ARBA" id="ARBA00022679"/>
    </source>
</evidence>
<dbReference type="CDD" id="cd02440">
    <property type="entry name" value="AdoMet_MTases"/>
    <property type="match status" value="1"/>
</dbReference>
<dbReference type="NCBIfam" id="NF011650">
    <property type="entry name" value="PRK15068.1"/>
    <property type="match status" value="1"/>
</dbReference>
<dbReference type="Proteomes" id="UP000202031">
    <property type="component" value="Chromosome"/>
</dbReference>
<dbReference type="KEGG" id="clx:CLAN_0756"/>